<sequence length="103" mass="10832">MSRGPDAGVRLERALVASAAQAGCTVTIADASWVRWASATFTGARHTLWLTGAVGPALDRWLADLPEAELPLRESLVADLAVANVAHTGEQARITLEALTVEV</sequence>
<organism evidence="1 2">
    <name type="scientific">Sphingomonas panacis</name>
    <dbReference type="NCBI Taxonomy" id="1560345"/>
    <lineage>
        <taxon>Bacteria</taxon>
        <taxon>Pseudomonadati</taxon>
        <taxon>Pseudomonadota</taxon>
        <taxon>Alphaproteobacteria</taxon>
        <taxon>Sphingomonadales</taxon>
        <taxon>Sphingomonadaceae</taxon>
        <taxon>Sphingomonas</taxon>
    </lineage>
</organism>
<name>A0A1B3Z8G9_9SPHN</name>
<keyword evidence="2" id="KW-1185">Reference proteome</keyword>
<dbReference type="KEGG" id="span:AWL63_06790"/>
<gene>
    <name evidence="1" type="ORF">AWL63_06790</name>
</gene>
<dbReference type="STRING" id="1560345.AWL63_06790"/>
<dbReference type="EMBL" id="CP014168">
    <property type="protein sequence ID" value="AOH83717.1"/>
    <property type="molecule type" value="Genomic_DNA"/>
</dbReference>
<accession>A0A1B3Z8G9</accession>
<protein>
    <submittedName>
        <fullName evidence="1">Uncharacterized protein</fullName>
    </submittedName>
</protein>
<evidence type="ECO:0000313" key="2">
    <source>
        <dbReference type="Proteomes" id="UP000094256"/>
    </source>
</evidence>
<evidence type="ECO:0000313" key="1">
    <source>
        <dbReference type="EMBL" id="AOH83717.1"/>
    </source>
</evidence>
<dbReference type="AlphaFoldDB" id="A0A1B3Z8G9"/>
<proteinExistence type="predicted"/>
<dbReference type="Proteomes" id="UP000094256">
    <property type="component" value="Chromosome"/>
</dbReference>
<reference evidence="1 2" key="1">
    <citation type="submission" date="2016-01" db="EMBL/GenBank/DDBJ databases">
        <title>Complete genome and mega plasmid sequence of Sphingomonas panacis DCY99 elicits systemic resistance in rice to Xanthomonas oryzae.</title>
        <authorList>
            <person name="Kim Y.J."/>
            <person name="Yang D.C."/>
            <person name="Sing P."/>
        </authorList>
    </citation>
    <scope>NUCLEOTIDE SEQUENCE [LARGE SCALE GENOMIC DNA]</scope>
    <source>
        <strain evidence="1 2">DCY99</strain>
    </source>
</reference>
<dbReference type="OrthoDB" id="7473760at2"/>
<dbReference type="RefSeq" id="WP_069204285.1">
    <property type="nucleotide sequence ID" value="NZ_CP014168.1"/>
</dbReference>